<gene>
    <name evidence="2" type="ORF">GA0070620_2490</name>
</gene>
<reference evidence="3" key="1">
    <citation type="submission" date="2016-06" db="EMBL/GenBank/DDBJ databases">
        <authorList>
            <person name="Varghese N."/>
        </authorList>
    </citation>
    <scope>NUCLEOTIDE SEQUENCE [LARGE SCALE GENOMIC DNA]</scope>
    <source>
        <strain evidence="3">DSM 45344</strain>
    </source>
</reference>
<evidence type="ECO:0000313" key="3">
    <source>
        <dbReference type="Proteomes" id="UP000199393"/>
    </source>
</evidence>
<feature type="transmembrane region" description="Helical" evidence="1">
    <location>
        <begin position="82"/>
        <end position="100"/>
    </location>
</feature>
<protein>
    <submittedName>
        <fullName evidence="2">Capsule biosynthesis CapC</fullName>
    </submittedName>
</protein>
<name>A0A1C3N317_9ACTN</name>
<evidence type="ECO:0000256" key="1">
    <source>
        <dbReference type="SAM" id="Phobius"/>
    </source>
</evidence>
<dbReference type="InterPro" id="IPR008338">
    <property type="entry name" value="Capsule_biosynth_CapC"/>
</dbReference>
<proteinExistence type="predicted"/>
<dbReference type="RefSeq" id="WP_091590267.1">
    <property type="nucleotide sequence ID" value="NZ_JBHRWG010000006.1"/>
</dbReference>
<feature type="transmembrane region" description="Helical" evidence="1">
    <location>
        <begin position="12"/>
        <end position="32"/>
    </location>
</feature>
<dbReference type="GO" id="GO:0045227">
    <property type="term" value="P:capsule polysaccharide biosynthetic process"/>
    <property type="evidence" value="ECO:0007669"/>
    <property type="project" value="InterPro"/>
</dbReference>
<keyword evidence="1" id="KW-1133">Transmembrane helix</keyword>
<feature type="transmembrane region" description="Helical" evidence="1">
    <location>
        <begin position="133"/>
        <end position="152"/>
    </location>
</feature>
<feature type="transmembrane region" description="Helical" evidence="1">
    <location>
        <begin position="52"/>
        <end position="70"/>
    </location>
</feature>
<keyword evidence="3" id="KW-1185">Reference proteome</keyword>
<dbReference type="STRING" id="307121.GA0070620_2490"/>
<dbReference type="AlphaFoldDB" id="A0A1C3N317"/>
<dbReference type="OrthoDB" id="48792at2"/>
<organism evidence="2 3">
    <name type="scientific">Micromonospora krabiensis</name>
    <dbReference type="NCBI Taxonomy" id="307121"/>
    <lineage>
        <taxon>Bacteria</taxon>
        <taxon>Bacillati</taxon>
        <taxon>Actinomycetota</taxon>
        <taxon>Actinomycetes</taxon>
        <taxon>Micromonosporales</taxon>
        <taxon>Micromonosporaceae</taxon>
        <taxon>Micromonospora</taxon>
    </lineage>
</organism>
<keyword evidence="1" id="KW-0812">Transmembrane</keyword>
<accession>A0A1C3N317</accession>
<dbReference type="Pfam" id="PF14102">
    <property type="entry name" value="Caps_synth_CapC"/>
    <property type="match status" value="1"/>
</dbReference>
<dbReference type="Proteomes" id="UP000199393">
    <property type="component" value="Chromosome I"/>
</dbReference>
<dbReference type="EMBL" id="LT598496">
    <property type="protein sequence ID" value="SBV26992.1"/>
    <property type="molecule type" value="Genomic_DNA"/>
</dbReference>
<keyword evidence="1" id="KW-0472">Membrane</keyword>
<dbReference type="GO" id="GO:0016020">
    <property type="term" value="C:membrane"/>
    <property type="evidence" value="ECO:0007669"/>
    <property type="project" value="InterPro"/>
</dbReference>
<sequence length="154" mass="16035">MPTFDLSSEFSAVIIAAGLLFGLVGYLVTNVAPAGLMVPGCLVLTALEDVRSLAPVAAVTVVTVGIMKLLQRMTILYGKRLFAVAVLVSSFISVGAFMGLHVRFPYLFGGDTLSFIIPGLMTYQLVRPRALQTLAATGVVSAGTAGAALLMISI</sequence>
<evidence type="ECO:0000313" key="2">
    <source>
        <dbReference type="EMBL" id="SBV26992.1"/>
    </source>
</evidence>